<evidence type="ECO:0000313" key="9">
    <source>
        <dbReference type="EMBL" id="AKD03534.1"/>
    </source>
</evidence>
<feature type="transmembrane region" description="Helical" evidence="8">
    <location>
        <begin position="561"/>
        <end position="580"/>
    </location>
</feature>
<feature type="transmembrane region" description="Helical" evidence="8">
    <location>
        <begin position="306"/>
        <end position="326"/>
    </location>
</feature>
<feature type="transmembrane region" description="Helical" evidence="8">
    <location>
        <begin position="438"/>
        <end position="458"/>
    </location>
</feature>
<protein>
    <submittedName>
        <fullName evidence="9">ATPase</fullName>
    </submittedName>
</protein>
<feature type="transmembrane region" description="Helical" evidence="8">
    <location>
        <begin position="20"/>
        <end position="39"/>
    </location>
</feature>
<feature type="transmembrane region" description="Helical" evidence="8">
    <location>
        <begin position="188"/>
        <end position="207"/>
    </location>
</feature>
<evidence type="ECO:0000256" key="4">
    <source>
        <dbReference type="ARBA" id="ARBA00022692"/>
    </source>
</evidence>
<keyword evidence="10" id="KW-1185">Reference proteome</keyword>
<feature type="transmembrane region" description="Helical" evidence="8">
    <location>
        <begin position="274"/>
        <end position="294"/>
    </location>
</feature>
<dbReference type="KEGG" id="pko:PKOR_10825"/>
<keyword evidence="2" id="KW-0813">Transport</keyword>
<sequence length="599" mass="66388">MNTETLNRVLYDSKLTAYKIMRWTTYSLTILAIGLLVLAHGVVEDPTQLRMLFYAIDGILAIFVIIYFLRILYTFERVKFLKRTWFEGILMFIVFLNQVFTYVLGIPLIYNIFEGLGIPLSVEWYRVLVSMYMLVFLIVELLETKVHLKTVQLKPSITFLLSFVFLILLGTGLFMLPKMTNSPDGIRFLDALFMATSASCVTGLAVVDPGTYFTLAGQVVLLLLIQMGGLGILTFATFFASLMRQGIGVKQHVAMHELLESESLFSTKGLMRKLILLTLTIEGIGAVMIFMSWGQEAQFTNLGSKIFFSVFHSISAFCNAGFSLYPEGLYTQPIRFSYILHLTVSLLIIFGGLGFPAIIDIFSPAAMRARLKAPWRNWKMMTRVIVYTSAALLALGTVGFFLLEYFNTLSHMSFAEALITSFFQSVTTRTAGFNTVDISALNVPTLLMFIFLMFIGASPGSTGGGIKTTTFTVILFAVATTVRNRRNMEIGHRTIPHSVAYKAFTVFTFAAVFNITFIFILSISDAQFDIIQLAFEQVSAFATVGLSTGITAGLSDVGKSVIILSMYLGRVGTLTLALALSTHAKSTAYKYPASHLAVG</sequence>
<evidence type="ECO:0000256" key="7">
    <source>
        <dbReference type="ARBA" id="ARBA00023136"/>
    </source>
</evidence>
<name>A0A0E3ZE28_9BACT</name>
<dbReference type="HOGENOM" id="CLU_026429_3_1_10"/>
<feature type="transmembrane region" description="Helical" evidence="8">
    <location>
        <begin position="338"/>
        <end position="363"/>
    </location>
</feature>
<dbReference type="InterPro" id="IPR003445">
    <property type="entry name" value="Cat_transpt"/>
</dbReference>
<comment type="subcellular location">
    <subcellularLocation>
        <location evidence="1">Cell membrane</location>
        <topology evidence="1">Multi-pass membrane protein</topology>
    </subcellularLocation>
</comment>
<evidence type="ECO:0000256" key="5">
    <source>
        <dbReference type="ARBA" id="ARBA00022989"/>
    </source>
</evidence>
<dbReference type="GO" id="GO:0030001">
    <property type="term" value="P:metal ion transport"/>
    <property type="evidence" value="ECO:0007669"/>
    <property type="project" value="UniProtKB-ARBA"/>
</dbReference>
<keyword evidence="3" id="KW-1003">Cell membrane</keyword>
<organism evidence="9 10">
    <name type="scientific">Pontibacter korlensis</name>
    <dbReference type="NCBI Taxonomy" id="400092"/>
    <lineage>
        <taxon>Bacteria</taxon>
        <taxon>Pseudomonadati</taxon>
        <taxon>Bacteroidota</taxon>
        <taxon>Cytophagia</taxon>
        <taxon>Cytophagales</taxon>
        <taxon>Hymenobacteraceae</taxon>
        <taxon>Pontibacter</taxon>
    </lineage>
</organism>
<keyword evidence="6" id="KW-0406">Ion transport</keyword>
<proteinExistence type="predicted"/>
<feature type="transmembrane region" description="Helical" evidence="8">
    <location>
        <begin position="384"/>
        <end position="403"/>
    </location>
</feature>
<feature type="transmembrane region" description="Helical" evidence="8">
    <location>
        <begin position="219"/>
        <end position="240"/>
    </location>
</feature>
<dbReference type="GO" id="GO:0005886">
    <property type="term" value="C:plasma membrane"/>
    <property type="evidence" value="ECO:0007669"/>
    <property type="project" value="UniProtKB-SubCell"/>
</dbReference>
<feature type="transmembrane region" description="Helical" evidence="8">
    <location>
        <begin position="51"/>
        <end position="73"/>
    </location>
</feature>
<dbReference type="STRING" id="400092.PKOR_10825"/>
<feature type="transmembrane region" description="Helical" evidence="8">
    <location>
        <begin position="503"/>
        <end position="524"/>
    </location>
</feature>
<evidence type="ECO:0000256" key="6">
    <source>
        <dbReference type="ARBA" id="ARBA00023065"/>
    </source>
</evidence>
<keyword evidence="7 8" id="KW-0472">Membrane</keyword>
<gene>
    <name evidence="9" type="ORF">PKOR_10825</name>
</gene>
<accession>A0A0E3ZE28</accession>
<dbReference type="AlphaFoldDB" id="A0A0E3ZE28"/>
<dbReference type="RefSeq" id="WP_046310707.1">
    <property type="nucleotide sequence ID" value="NZ_CBCSCY010000033.1"/>
</dbReference>
<dbReference type="EMBL" id="CP009621">
    <property type="protein sequence ID" value="AKD03534.1"/>
    <property type="molecule type" value="Genomic_DNA"/>
</dbReference>
<evidence type="ECO:0000256" key="2">
    <source>
        <dbReference type="ARBA" id="ARBA00022448"/>
    </source>
</evidence>
<dbReference type="OrthoDB" id="9810952at2"/>
<dbReference type="PANTHER" id="PTHR32024:SF1">
    <property type="entry name" value="KTR SYSTEM POTASSIUM UPTAKE PROTEIN B"/>
    <property type="match status" value="1"/>
</dbReference>
<evidence type="ECO:0000313" key="10">
    <source>
        <dbReference type="Proteomes" id="UP000033109"/>
    </source>
</evidence>
<dbReference type="PANTHER" id="PTHR32024">
    <property type="entry name" value="TRK SYSTEM POTASSIUM UPTAKE PROTEIN TRKG-RELATED"/>
    <property type="match status" value="1"/>
</dbReference>
<keyword evidence="4 8" id="KW-0812">Transmembrane</keyword>
<evidence type="ECO:0000256" key="8">
    <source>
        <dbReference type="SAM" id="Phobius"/>
    </source>
</evidence>
<dbReference type="Pfam" id="PF02386">
    <property type="entry name" value="TrkH"/>
    <property type="match status" value="1"/>
</dbReference>
<evidence type="ECO:0000256" key="3">
    <source>
        <dbReference type="ARBA" id="ARBA00022475"/>
    </source>
</evidence>
<dbReference type="Proteomes" id="UP000033109">
    <property type="component" value="Chromosome"/>
</dbReference>
<feature type="transmembrane region" description="Helical" evidence="8">
    <location>
        <begin position="124"/>
        <end position="144"/>
    </location>
</feature>
<evidence type="ECO:0000256" key="1">
    <source>
        <dbReference type="ARBA" id="ARBA00004651"/>
    </source>
</evidence>
<reference evidence="9 10" key="1">
    <citation type="journal article" date="2015" name="Sci. Rep.">
        <title>Unraveling adaptation of Pontibacter korlensis to radiation and infertility in desert through complete genome and comparative transcriptomic analysis.</title>
        <authorList>
            <person name="Dai J."/>
            <person name="Dai W."/>
            <person name="Qiu C."/>
            <person name="Yang Z."/>
            <person name="Zhang Y."/>
            <person name="Zhou M."/>
            <person name="Zhang L."/>
            <person name="Fang C."/>
            <person name="Gao Q."/>
            <person name="Yang Q."/>
            <person name="Li X."/>
            <person name="Wang Z."/>
            <person name="Wang Z."/>
            <person name="Jia Z."/>
            <person name="Chen X."/>
        </authorList>
    </citation>
    <scope>NUCLEOTIDE SEQUENCE [LARGE SCALE GENOMIC DNA]</scope>
    <source>
        <strain evidence="9 10">X14-1T</strain>
    </source>
</reference>
<feature type="transmembrane region" description="Helical" evidence="8">
    <location>
        <begin position="156"/>
        <end position="176"/>
    </location>
</feature>
<dbReference type="PATRIC" id="fig|400092.3.peg.2364"/>
<feature type="transmembrane region" description="Helical" evidence="8">
    <location>
        <begin position="85"/>
        <end position="112"/>
    </location>
</feature>
<dbReference type="GO" id="GO:0008324">
    <property type="term" value="F:monoatomic cation transmembrane transporter activity"/>
    <property type="evidence" value="ECO:0007669"/>
    <property type="project" value="InterPro"/>
</dbReference>
<keyword evidence="5 8" id="KW-1133">Transmembrane helix</keyword>